<dbReference type="AlphaFoldDB" id="A0A397TQH0"/>
<dbReference type="PANTHER" id="PTHR43628:SF1">
    <property type="entry name" value="CHITIN SYNTHASE REGULATORY FACTOR 2-RELATED"/>
    <property type="match status" value="1"/>
</dbReference>
<name>A0A397TQH0_9GLOM</name>
<dbReference type="InterPro" id="IPR052945">
    <property type="entry name" value="Mitotic_Regulator"/>
</dbReference>
<evidence type="ECO:0008006" key="3">
    <source>
        <dbReference type="Google" id="ProtNLM"/>
    </source>
</evidence>
<dbReference type="SMART" id="SM00671">
    <property type="entry name" value="SEL1"/>
    <property type="match status" value="5"/>
</dbReference>
<gene>
    <name evidence="1" type="ORF">C1645_28437</name>
</gene>
<dbReference type="OrthoDB" id="2384430at2759"/>
<dbReference type="Gene3D" id="1.25.40.10">
    <property type="entry name" value="Tetratricopeptide repeat domain"/>
    <property type="match status" value="2"/>
</dbReference>
<dbReference type="Pfam" id="PF08238">
    <property type="entry name" value="Sel1"/>
    <property type="match status" value="6"/>
</dbReference>
<dbReference type="Proteomes" id="UP000265703">
    <property type="component" value="Unassembled WGS sequence"/>
</dbReference>
<dbReference type="EMBL" id="QKYT01000011">
    <property type="protein sequence ID" value="RIA98815.1"/>
    <property type="molecule type" value="Genomic_DNA"/>
</dbReference>
<dbReference type="STRING" id="658196.A0A397TQH0"/>
<accession>A0A397TQH0</accession>
<dbReference type="SUPFAM" id="SSF81901">
    <property type="entry name" value="HCP-like"/>
    <property type="match status" value="2"/>
</dbReference>
<dbReference type="PANTHER" id="PTHR43628">
    <property type="entry name" value="ACTIVATOR OF C KINASE PROTEIN 1-RELATED"/>
    <property type="match status" value="1"/>
</dbReference>
<reference evidence="1 2" key="1">
    <citation type="submission" date="2018-06" db="EMBL/GenBank/DDBJ databases">
        <title>Comparative genomics reveals the genomic features of Rhizophagus irregularis, R. cerebriforme, R. diaphanum and Gigaspora rosea, and their symbiotic lifestyle signature.</title>
        <authorList>
            <person name="Morin E."/>
            <person name="San Clemente H."/>
            <person name="Chen E.C.H."/>
            <person name="De La Providencia I."/>
            <person name="Hainaut M."/>
            <person name="Kuo A."/>
            <person name="Kohler A."/>
            <person name="Murat C."/>
            <person name="Tang N."/>
            <person name="Roy S."/>
            <person name="Loubradou J."/>
            <person name="Henrissat B."/>
            <person name="Grigoriev I.V."/>
            <person name="Corradi N."/>
            <person name="Roux C."/>
            <person name="Martin F.M."/>
        </authorList>
    </citation>
    <scope>NUCLEOTIDE SEQUENCE [LARGE SCALE GENOMIC DNA]</scope>
    <source>
        <strain evidence="1 2">DAOM 227022</strain>
    </source>
</reference>
<proteinExistence type="predicted"/>
<dbReference type="InterPro" id="IPR006597">
    <property type="entry name" value="Sel1-like"/>
</dbReference>
<sequence>MENHKESKFWFTSFIGFFYQLGIGCVLNREKATEYYYLSINFENKYNSNSFNLLSNKNIIIGKYLLSLFYYKDIIIDIEGFNFKKKKPENNNQKELLKLLQLAKNDDSTAQYNLAICYKNGNYIEINHKKSFKWFLISAENGNSDAQYNLAICYMDGIGIQKDKKKAFDWFLKSEQNEYLFCNNKYKKEEFERNLKLAIANGLYAQNYIGYCYQNGKGVNKNKKKAFEWYMKSAENGYAEAQNNLGDCYISGIGTEKDEKKAFKWYLESAENGSADAQNNLGDCYRNGIGTDINENEHLNAI</sequence>
<evidence type="ECO:0000313" key="2">
    <source>
        <dbReference type="Proteomes" id="UP000265703"/>
    </source>
</evidence>
<keyword evidence="2" id="KW-1185">Reference proteome</keyword>
<protein>
    <recommendedName>
        <fullName evidence="3">HCP-like protein</fullName>
    </recommendedName>
</protein>
<organism evidence="1 2">
    <name type="scientific">Glomus cerebriforme</name>
    <dbReference type="NCBI Taxonomy" id="658196"/>
    <lineage>
        <taxon>Eukaryota</taxon>
        <taxon>Fungi</taxon>
        <taxon>Fungi incertae sedis</taxon>
        <taxon>Mucoromycota</taxon>
        <taxon>Glomeromycotina</taxon>
        <taxon>Glomeromycetes</taxon>
        <taxon>Glomerales</taxon>
        <taxon>Glomeraceae</taxon>
        <taxon>Glomus</taxon>
    </lineage>
</organism>
<dbReference type="PROSITE" id="PS51257">
    <property type="entry name" value="PROKAR_LIPOPROTEIN"/>
    <property type="match status" value="1"/>
</dbReference>
<comment type="caution">
    <text evidence="1">The sequence shown here is derived from an EMBL/GenBank/DDBJ whole genome shotgun (WGS) entry which is preliminary data.</text>
</comment>
<dbReference type="InterPro" id="IPR011990">
    <property type="entry name" value="TPR-like_helical_dom_sf"/>
</dbReference>
<evidence type="ECO:0000313" key="1">
    <source>
        <dbReference type="EMBL" id="RIA98815.1"/>
    </source>
</evidence>